<sequence>MDEHRRRLAAAPPAGIAWAQRAMAARSSRFEALEDLEVPGLVVRGGEDALSSQDDAEAMATAIRANGGDAELVMIPNAGHMTATEDPSATAEVLAAFWRRCTR</sequence>
<dbReference type="SUPFAM" id="SSF53474">
    <property type="entry name" value="alpha/beta-Hydrolases"/>
    <property type="match status" value="1"/>
</dbReference>
<dbReference type="Pfam" id="PF01738">
    <property type="entry name" value="DLH"/>
    <property type="match status" value="1"/>
</dbReference>
<dbReference type="Proteomes" id="UP001157161">
    <property type="component" value="Unassembled WGS sequence"/>
</dbReference>
<accession>A0AA37XCW8</accession>
<reference evidence="2" key="1">
    <citation type="journal article" date="2014" name="Int. J. Syst. Evol. Microbiol.">
        <title>Complete genome sequence of Corynebacterium casei LMG S-19264T (=DSM 44701T), isolated from a smear-ripened cheese.</title>
        <authorList>
            <consortium name="US DOE Joint Genome Institute (JGI-PGF)"/>
            <person name="Walter F."/>
            <person name="Albersmeier A."/>
            <person name="Kalinowski J."/>
            <person name="Ruckert C."/>
        </authorList>
    </citation>
    <scope>NUCLEOTIDE SEQUENCE</scope>
    <source>
        <strain evidence="2">NBRC 112290</strain>
    </source>
</reference>
<comment type="caution">
    <text evidence="2">The sequence shown here is derived from an EMBL/GenBank/DDBJ whole genome shotgun (WGS) entry which is preliminary data.</text>
</comment>
<dbReference type="AlphaFoldDB" id="A0AA37XCW8"/>
<organism evidence="2 3">
    <name type="scientific">Litorihabitans aurantiacus</name>
    <dbReference type="NCBI Taxonomy" id="1930061"/>
    <lineage>
        <taxon>Bacteria</taxon>
        <taxon>Bacillati</taxon>
        <taxon>Actinomycetota</taxon>
        <taxon>Actinomycetes</taxon>
        <taxon>Micrococcales</taxon>
        <taxon>Beutenbergiaceae</taxon>
        <taxon>Litorihabitans</taxon>
    </lineage>
</organism>
<proteinExistence type="predicted"/>
<protein>
    <recommendedName>
        <fullName evidence="1">Dienelactone hydrolase domain-containing protein</fullName>
    </recommendedName>
</protein>
<gene>
    <name evidence="2" type="ORF">GCM10025875_06980</name>
</gene>
<evidence type="ECO:0000313" key="3">
    <source>
        <dbReference type="Proteomes" id="UP001157161"/>
    </source>
</evidence>
<dbReference type="EMBL" id="BSUM01000001">
    <property type="protein sequence ID" value="GMA30706.1"/>
    <property type="molecule type" value="Genomic_DNA"/>
</dbReference>
<evidence type="ECO:0000313" key="2">
    <source>
        <dbReference type="EMBL" id="GMA30706.1"/>
    </source>
</evidence>
<feature type="domain" description="Dienelactone hydrolase" evidence="1">
    <location>
        <begin position="29"/>
        <end position="100"/>
    </location>
</feature>
<name>A0AA37XCW8_9MICO</name>
<dbReference type="GO" id="GO:0016787">
    <property type="term" value="F:hydrolase activity"/>
    <property type="evidence" value="ECO:0007669"/>
    <property type="project" value="InterPro"/>
</dbReference>
<reference evidence="2" key="2">
    <citation type="submission" date="2023-02" db="EMBL/GenBank/DDBJ databases">
        <authorList>
            <person name="Sun Q."/>
            <person name="Mori K."/>
        </authorList>
    </citation>
    <scope>NUCLEOTIDE SEQUENCE</scope>
    <source>
        <strain evidence="2">NBRC 112290</strain>
    </source>
</reference>
<dbReference type="InterPro" id="IPR002925">
    <property type="entry name" value="Dienelactn_hydro"/>
</dbReference>
<evidence type="ECO:0000259" key="1">
    <source>
        <dbReference type="Pfam" id="PF01738"/>
    </source>
</evidence>
<dbReference type="InterPro" id="IPR029058">
    <property type="entry name" value="AB_hydrolase_fold"/>
</dbReference>
<dbReference type="Gene3D" id="3.40.50.1820">
    <property type="entry name" value="alpha/beta hydrolase"/>
    <property type="match status" value="1"/>
</dbReference>
<keyword evidence="3" id="KW-1185">Reference proteome</keyword>